<feature type="coiled-coil region" evidence="1">
    <location>
        <begin position="446"/>
        <end position="483"/>
    </location>
</feature>
<reference evidence="3 4" key="1">
    <citation type="journal article" date="2024" name="Commun. Biol.">
        <title>Comparative genomic analysis of thermophilic fungi reveals convergent evolutionary adaptations and gene losses.</title>
        <authorList>
            <person name="Steindorff A.S."/>
            <person name="Aguilar-Pontes M.V."/>
            <person name="Robinson A.J."/>
            <person name="Andreopoulos B."/>
            <person name="LaButti K."/>
            <person name="Kuo A."/>
            <person name="Mondo S."/>
            <person name="Riley R."/>
            <person name="Otillar R."/>
            <person name="Haridas S."/>
            <person name="Lipzen A."/>
            <person name="Grimwood J."/>
            <person name="Schmutz J."/>
            <person name="Clum A."/>
            <person name="Reid I.D."/>
            <person name="Moisan M.C."/>
            <person name="Butler G."/>
            <person name="Nguyen T.T.M."/>
            <person name="Dewar K."/>
            <person name="Conant G."/>
            <person name="Drula E."/>
            <person name="Henrissat B."/>
            <person name="Hansel C."/>
            <person name="Singer S."/>
            <person name="Hutchinson M.I."/>
            <person name="de Vries R.P."/>
            <person name="Natvig D.O."/>
            <person name="Powell A.J."/>
            <person name="Tsang A."/>
            <person name="Grigoriev I.V."/>
        </authorList>
    </citation>
    <scope>NUCLEOTIDE SEQUENCE [LARGE SCALE GENOMIC DNA]</scope>
    <source>
        <strain evidence="3 4">CBS 494.80</strain>
    </source>
</reference>
<keyword evidence="1" id="KW-0175">Coiled coil</keyword>
<name>A0ABR4CGD7_9HELO</name>
<comment type="caution">
    <text evidence="3">The sequence shown here is derived from an EMBL/GenBank/DDBJ whole genome shotgun (WGS) entry which is preliminary data.</text>
</comment>
<feature type="region of interest" description="Disordered" evidence="2">
    <location>
        <begin position="103"/>
        <end position="123"/>
    </location>
</feature>
<organism evidence="3 4">
    <name type="scientific">Oculimacula yallundae</name>
    <dbReference type="NCBI Taxonomy" id="86028"/>
    <lineage>
        <taxon>Eukaryota</taxon>
        <taxon>Fungi</taxon>
        <taxon>Dikarya</taxon>
        <taxon>Ascomycota</taxon>
        <taxon>Pezizomycotina</taxon>
        <taxon>Leotiomycetes</taxon>
        <taxon>Helotiales</taxon>
        <taxon>Ploettnerulaceae</taxon>
        <taxon>Oculimacula</taxon>
    </lineage>
</organism>
<protein>
    <submittedName>
        <fullName evidence="3">Uncharacterized protein</fullName>
    </submittedName>
</protein>
<keyword evidence="4" id="KW-1185">Reference proteome</keyword>
<feature type="compositionally biased region" description="Low complexity" evidence="2">
    <location>
        <begin position="1"/>
        <end position="19"/>
    </location>
</feature>
<sequence length="569" mass="63795">MEGLDLSSSESLTSRSTESMEIDTSSVMENSPPRSDTPFNNAADDGEAHNPVSTDTEKSIIVTAQSVELADSPSIMNSHEEEEEEILPVLQKRKRTSTINYDDTGYSKVTRGSPIDAPVKRSKPGKNVRGVIIGVWRDSDQPEDEDKHVIFGFIDIHDRLRTRIYGMNRRGEEVVGNAPTGAGGCWVTFERVIFDSHLASLTAAEIKEYVKIRSETKPEPIQQEREEADAKAVSKAKAVVAQQEAAFPGGKPVVHRPSLNRQSLNRQSLSRQSLQKTPSFQAVNAAEMQTPKGSPSTENKPHGVLLGYWLDSSEDRIEDKHAVYGVVSETDCFRVKVQRLTRDGRYVDGNFPTGAGALWLSYKKVVFEPHLTSLSRPEMKEYCRIRQREQENKETDKERRTNDLRAVNQARINFAEKGHDTGADVPDTPELEIRHSARSENRASARHQAEAEVAAEKVHKEKAEARERQHEKTRKEVALAEETAQMELKNNLKKLNRVWVAQQAATISTAPVTPSASESAENEVRYHHGIKYERKQNGPFQGKLVSQAQILSIDGEDYVEYRILTKPSF</sequence>
<gene>
    <name evidence="3" type="ORF">VTL71DRAFT_15142</name>
</gene>
<evidence type="ECO:0000313" key="3">
    <source>
        <dbReference type="EMBL" id="KAL2068804.1"/>
    </source>
</evidence>
<proteinExistence type="predicted"/>
<dbReference type="Proteomes" id="UP001595075">
    <property type="component" value="Unassembled WGS sequence"/>
</dbReference>
<feature type="compositionally biased region" description="Polar residues" evidence="2">
    <location>
        <begin position="22"/>
        <end position="40"/>
    </location>
</feature>
<dbReference type="EMBL" id="JAZHXI010000008">
    <property type="protein sequence ID" value="KAL2068804.1"/>
    <property type="molecule type" value="Genomic_DNA"/>
</dbReference>
<evidence type="ECO:0000256" key="2">
    <source>
        <dbReference type="SAM" id="MobiDB-lite"/>
    </source>
</evidence>
<feature type="region of interest" description="Disordered" evidence="2">
    <location>
        <begin position="1"/>
        <end position="60"/>
    </location>
</feature>
<accession>A0ABR4CGD7</accession>
<evidence type="ECO:0000313" key="4">
    <source>
        <dbReference type="Proteomes" id="UP001595075"/>
    </source>
</evidence>
<evidence type="ECO:0000256" key="1">
    <source>
        <dbReference type="SAM" id="Coils"/>
    </source>
</evidence>